<feature type="chain" id="PRO_5018004661" evidence="1">
    <location>
        <begin position="24"/>
        <end position="741"/>
    </location>
</feature>
<sequence length="741" mass="81478">MQFFRLYLPVCALLILPFRETHAQQASLTLESAGRFDGAFAPAVLQGRKIFLHSSGNIVVDKPLSRLRNGGNIARKAGFAGAIDAGGKVMLPFEYDEVDEDYDFHFLILKKNGKTGVADSTGQVRAKPVYDEITALSAGAVAFKRGSQYGWISLADGSVHPSPGRLSRSYVSPEVFYIEQGERKGLLHQNGHLIVPARYDMIFAAYPGTVIYEGNGKAGMMDLQGNALGKQVYESLVYAYDDSVVRAKLGGKTGLLGPAGELSIPAKYTDIGRFTNGQAVVSLNGRYGVTDKSGREIVPLEYDGIKTTDALGREILNYAEKVILKDTFRAYVVTKQGKYGLLAWNGKPLLPLNYTAVGVETLNGRAYVFAQKGGKTALFSQEGKELIPALYDELIPATDANRGFTYYATDAARPAASAMVRAINGDRNGLIGLDGETIVPVRYESLRWESNGLLELKNGDTTTIAAADGKIIRPPAYRRYYYMVAPDRIVEAGENGTRLTDLDGKVLYDLKNWEYNKAKNNIGDSSFFYAGLMKAGDYRETNLFITRDGQEVRFEGYTDVSPFYNGLAVAYKGRKIGFIDSTGKEIIPVQWDDVRHAGSPPKPYKIVTLDDKTGLMDRRGQLLLPVEYDRITESSPGYFLIVKEKLTGLADSTGRIVLQPVYAYIAPNLSINGLMLVKGAKKGLATRTGKILIPAEYDDLELNYGYDAKGWPVMVKQGNTVRYFNENGQLLPVTAQKMLER</sequence>
<evidence type="ECO:0000313" key="2">
    <source>
        <dbReference type="EMBL" id="RPE08531.1"/>
    </source>
</evidence>
<dbReference type="Proteomes" id="UP000278351">
    <property type="component" value="Unassembled WGS sequence"/>
</dbReference>
<dbReference type="AlphaFoldDB" id="A0A3N4PU30"/>
<dbReference type="OrthoDB" id="5464673at2"/>
<dbReference type="PANTHER" id="PTHR37841:SF1">
    <property type="entry name" value="DUF3298 DOMAIN-CONTAINING PROTEIN"/>
    <property type="match status" value="1"/>
</dbReference>
<evidence type="ECO:0000313" key="3">
    <source>
        <dbReference type="Proteomes" id="UP000278351"/>
    </source>
</evidence>
<dbReference type="EMBL" id="RPDH01000002">
    <property type="protein sequence ID" value="RPE08531.1"/>
    <property type="molecule type" value="Genomic_DNA"/>
</dbReference>
<organism evidence="2 3">
    <name type="scientific">Chitinophaga lutea</name>
    <dbReference type="NCBI Taxonomy" id="2488634"/>
    <lineage>
        <taxon>Bacteria</taxon>
        <taxon>Pseudomonadati</taxon>
        <taxon>Bacteroidota</taxon>
        <taxon>Chitinophagia</taxon>
        <taxon>Chitinophagales</taxon>
        <taxon>Chitinophagaceae</taxon>
        <taxon>Chitinophaga</taxon>
    </lineage>
</organism>
<dbReference type="RefSeq" id="WP_123847534.1">
    <property type="nucleotide sequence ID" value="NZ_RPDH01000002.1"/>
</dbReference>
<dbReference type="Pfam" id="PF14903">
    <property type="entry name" value="WG_beta_rep"/>
    <property type="match status" value="4"/>
</dbReference>
<gene>
    <name evidence="2" type="ORF">EGT74_15940</name>
</gene>
<dbReference type="InterPro" id="IPR032774">
    <property type="entry name" value="WG_beta_rep"/>
</dbReference>
<comment type="caution">
    <text evidence="2">The sequence shown here is derived from an EMBL/GenBank/DDBJ whole genome shotgun (WGS) entry which is preliminary data.</text>
</comment>
<keyword evidence="1" id="KW-0732">Signal</keyword>
<accession>A0A3N4PU30</accession>
<proteinExistence type="predicted"/>
<evidence type="ECO:0000256" key="1">
    <source>
        <dbReference type="SAM" id="SignalP"/>
    </source>
</evidence>
<reference evidence="2 3" key="1">
    <citation type="submission" date="2018-11" db="EMBL/GenBank/DDBJ databases">
        <title>Chitinophaga lutea sp.nov., isolate from arsenic contaminated soil.</title>
        <authorList>
            <person name="Zong Y."/>
        </authorList>
    </citation>
    <scope>NUCLEOTIDE SEQUENCE [LARGE SCALE GENOMIC DNA]</scope>
    <source>
        <strain evidence="2 3">ZY74</strain>
    </source>
</reference>
<feature type="signal peptide" evidence="1">
    <location>
        <begin position="1"/>
        <end position="23"/>
    </location>
</feature>
<dbReference type="PANTHER" id="PTHR37841">
    <property type="entry name" value="GLR2918 PROTEIN"/>
    <property type="match status" value="1"/>
</dbReference>
<name>A0A3N4PU30_9BACT</name>
<protein>
    <submittedName>
        <fullName evidence="2">WG repeat-containing protein</fullName>
    </submittedName>
</protein>
<keyword evidence="3" id="KW-1185">Reference proteome</keyword>